<dbReference type="STRING" id="573501.SAMN04487999_0712"/>
<dbReference type="Proteomes" id="UP000184240">
    <property type="component" value="Unassembled WGS sequence"/>
</dbReference>
<evidence type="ECO:0000313" key="3">
    <source>
        <dbReference type="Proteomes" id="UP000184240"/>
    </source>
</evidence>
<reference evidence="3" key="2">
    <citation type="submission" date="2016-11" db="EMBL/GenBank/DDBJ databases">
        <authorList>
            <person name="Varghese N."/>
            <person name="Submissions S."/>
        </authorList>
    </citation>
    <scope>NUCLEOTIDE SEQUENCE [LARGE SCALE GENOMIC DNA]</scope>
    <source>
        <strain evidence="3">DSM 19859</strain>
    </source>
</reference>
<name>A0A1M5VD34_9FLAO</name>
<keyword evidence="4" id="KW-1185">Reference proteome</keyword>
<dbReference type="AlphaFoldDB" id="A0A1M5VD34"/>
<protein>
    <submittedName>
        <fullName evidence="2">Uncharacterized protein</fullName>
    </submittedName>
</protein>
<evidence type="ECO:0000313" key="4">
    <source>
        <dbReference type="Proteomes" id="UP000290037"/>
    </source>
</evidence>
<dbReference type="Proteomes" id="UP000290037">
    <property type="component" value="Unassembled WGS sequence"/>
</dbReference>
<organism evidence="2 3">
    <name type="scientific">Leeuwenhoekiella palythoae</name>
    <dbReference type="NCBI Taxonomy" id="573501"/>
    <lineage>
        <taxon>Bacteria</taxon>
        <taxon>Pseudomonadati</taxon>
        <taxon>Bacteroidota</taxon>
        <taxon>Flavobacteriia</taxon>
        <taxon>Flavobacteriales</taxon>
        <taxon>Flavobacteriaceae</taxon>
        <taxon>Leeuwenhoekiella</taxon>
    </lineage>
</organism>
<dbReference type="EMBL" id="FQXT01000002">
    <property type="protein sequence ID" value="SHH73192.1"/>
    <property type="molecule type" value="Genomic_DNA"/>
</dbReference>
<proteinExistence type="predicted"/>
<evidence type="ECO:0000313" key="2">
    <source>
        <dbReference type="EMBL" id="SHH73192.1"/>
    </source>
</evidence>
<dbReference type="EMBL" id="QOVN01000001">
    <property type="protein sequence ID" value="RXG30870.1"/>
    <property type="molecule type" value="Genomic_DNA"/>
</dbReference>
<gene>
    <name evidence="1" type="ORF">DSM01_4</name>
    <name evidence="2" type="ORF">SAMN04487999_0712</name>
</gene>
<reference evidence="2" key="1">
    <citation type="submission" date="2016-11" db="EMBL/GenBank/DDBJ databases">
        <authorList>
            <person name="Jaros S."/>
            <person name="Januszkiewicz K."/>
            <person name="Wedrychowicz H."/>
        </authorList>
    </citation>
    <scope>NUCLEOTIDE SEQUENCE [LARGE SCALE GENOMIC DNA]</scope>
    <source>
        <strain evidence="2">DSM 19859</strain>
    </source>
</reference>
<accession>A0A1M5VD34</accession>
<sequence>MVFRPVAPLLDYMVNYDYIADELCVNRDRPELNCNGRCYLMNALAEEASKKKDAQQREGKLNFQLSITYFVSETDWSFELPQAATKTQPTDHYLFKKIEGFTAALLKPPIS</sequence>
<evidence type="ECO:0000313" key="1">
    <source>
        <dbReference type="EMBL" id="RXG30870.1"/>
    </source>
</evidence>
<reference evidence="1 4" key="3">
    <citation type="submission" date="2018-07" db="EMBL/GenBank/DDBJ databases">
        <title>Leeuwenhoekiella genomics.</title>
        <authorList>
            <person name="Tahon G."/>
            <person name="Willems A."/>
        </authorList>
    </citation>
    <scope>NUCLEOTIDE SEQUENCE [LARGE SCALE GENOMIC DNA]</scope>
    <source>
        <strain evidence="1 4">LMG 24856</strain>
    </source>
</reference>